<keyword evidence="2" id="KW-1185">Reference proteome</keyword>
<sequence>MTDTSRIIDSLHRAGLMARYAEQALQLVTPSRSGFGPALG</sequence>
<name>A0A392VFE8_9FABA</name>
<dbReference type="EMBL" id="LXQA011133957">
    <property type="protein sequence ID" value="MCI86192.1"/>
    <property type="molecule type" value="Genomic_DNA"/>
</dbReference>
<protein>
    <submittedName>
        <fullName evidence="1">Uncharacterized protein</fullName>
    </submittedName>
</protein>
<reference evidence="1 2" key="1">
    <citation type="journal article" date="2018" name="Front. Plant Sci.">
        <title>Red Clover (Trifolium pratense) and Zigzag Clover (T. medium) - A Picture of Genomic Similarities and Differences.</title>
        <authorList>
            <person name="Dluhosova J."/>
            <person name="Istvanek J."/>
            <person name="Nedelnik J."/>
            <person name="Repkova J."/>
        </authorList>
    </citation>
    <scope>NUCLEOTIDE SEQUENCE [LARGE SCALE GENOMIC DNA]</scope>
    <source>
        <strain evidence="2">cv. 10/8</strain>
        <tissue evidence="1">Leaf</tissue>
    </source>
</reference>
<evidence type="ECO:0000313" key="2">
    <source>
        <dbReference type="Proteomes" id="UP000265520"/>
    </source>
</evidence>
<feature type="non-terminal residue" evidence="1">
    <location>
        <position position="40"/>
    </location>
</feature>
<accession>A0A392VFE8</accession>
<comment type="caution">
    <text evidence="1">The sequence shown here is derived from an EMBL/GenBank/DDBJ whole genome shotgun (WGS) entry which is preliminary data.</text>
</comment>
<evidence type="ECO:0000313" key="1">
    <source>
        <dbReference type="EMBL" id="MCI86192.1"/>
    </source>
</evidence>
<dbReference type="AlphaFoldDB" id="A0A392VFE8"/>
<dbReference type="Proteomes" id="UP000265520">
    <property type="component" value="Unassembled WGS sequence"/>
</dbReference>
<proteinExistence type="predicted"/>
<organism evidence="1 2">
    <name type="scientific">Trifolium medium</name>
    <dbReference type="NCBI Taxonomy" id="97028"/>
    <lineage>
        <taxon>Eukaryota</taxon>
        <taxon>Viridiplantae</taxon>
        <taxon>Streptophyta</taxon>
        <taxon>Embryophyta</taxon>
        <taxon>Tracheophyta</taxon>
        <taxon>Spermatophyta</taxon>
        <taxon>Magnoliopsida</taxon>
        <taxon>eudicotyledons</taxon>
        <taxon>Gunneridae</taxon>
        <taxon>Pentapetalae</taxon>
        <taxon>rosids</taxon>
        <taxon>fabids</taxon>
        <taxon>Fabales</taxon>
        <taxon>Fabaceae</taxon>
        <taxon>Papilionoideae</taxon>
        <taxon>50 kb inversion clade</taxon>
        <taxon>NPAAA clade</taxon>
        <taxon>Hologalegina</taxon>
        <taxon>IRL clade</taxon>
        <taxon>Trifolieae</taxon>
        <taxon>Trifolium</taxon>
    </lineage>
</organism>